<dbReference type="EMBL" id="CZCS02000191">
    <property type="protein sequence ID" value="VXD20169.1"/>
    <property type="molecule type" value="Genomic_DNA"/>
</dbReference>
<comment type="caution">
    <text evidence="1">The sequence shown here is derived from an EMBL/GenBank/DDBJ whole genome shotgun (WGS) entry which is preliminary data.</text>
</comment>
<organism evidence="1 2">
    <name type="scientific">Planktothrix paucivesiculata PCC 9631</name>
    <dbReference type="NCBI Taxonomy" id="671071"/>
    <lineage>
        <taxon>Bacteria</taxon>
        <taxon>Bacillati</taxon>
        <taxon>Cyanobacteriota</taxon>
        <taxon>Cyanophyceae</taxon>
        <taxon>Oscillatoriophycideae</taxon>
        <taxon>Oscillatoriales</taxon>
        <taxon>Microcoleaceae</taxon>
        <taxon>Planktothrix</taxon>
    </lineage>
</organism>
<dbReference type="SUPFAM" id="SSF143847">
    <property type="entry name" value="XisI-like"/>
    <property type="match status" value="1"/>
</dbReference>
<evidence type="ECO:0000313" key="1">
    <source>
        <dbReference type="EMBL" id="VXD20169.1"/>
    </source>
</evidence>
<dbReference type="InterPro" id="IPR035943">
    <property type="entry name" value="XisI-like_sf"/>
</dbReference>
<keyword evidence="2" id="KW-1185">Reference proteome</keyword>
<protein>
    <submittedName>
        <fullName evidence="1">DNA element excision controlling factor XisI homolog</fullName>
    </submittedName>
</protein>
<dbReference type="Proteomes" id="UP000182190">
    <property type="component" value="Unassembled WGS sequence"/>
</dbReference>
<sequence>MVSIIIAGSLLLTYSTKKLQGGNFTMAQLEKYRNSIKKVLTEYHEWVSGSANLDQESCLVFDEIHDQYFWLFMGWEGKKKIRNIQVHIRIKNEKIYIEEDWTEEGIANELLTEGVPKEDIVLAFYDPETRKLTEFAIA</sequence>
<dbReference type="Gene3D" id="3.30.310.110">
    <property type="entry name" value="XisI-like"/>
    <property type="match status" value="1"/>
</dbReference>
<proteinExistence type="predicted"/>
<dbReference type="InterPro" id="IPR014968">
    <property type="entry name" value="XisI"/>
</dbReference>
<name>A0A7Z9E2K3_9CYAN</name>
<dbReference type="CDD" id="cd16382">
    <property type="entry name" value="XisI-like"/>
    <property type="match status" value="1"/>
</dbReference>
<evidence type="ECO:0000313" key="2">
    <source>
        <dbReference type="Proteomes" id="UP000182190"/>
    </source>
</evidence>
<accession>A0A7Z9E2K3</accession>
<dbReference type="AlphaFoldDB" id="A0A7Z9E2K3"/>
<reference evidence="1" key="1">
    <citation type="submission" date="2019-10" db="EMBL/GenBank/DDBJ databases">
        <authorList>
            <consortium name="Genoscope - CEA"/>
            <person name="William W."/>
        </authorList>
    </citation>
    <scope>NUCLEOTIDE SEQUENCE [LARGE SCALE GENOMIC DNA]</scope>
    <source>
        <strain evidence="1">BBR_PRJEB10994</strain>
    </source>
</reference>
<gene>
    <name evidence="1" type="ORF">PL9631_500039</name>
</gene>
<dbReference type="Pfam" id="PF08869">
    <property type="entry name" value="XisI"/>
    <property type="match status" value="1"/>
</dbReference>